<dbReference type="InterPro" id="IPR046670">
    <property type="entry name" value="DUF6540"/>
</dbReference>
<dbReference type="EMBL" id="JADNRY010000070">
    <property type="protein sequence ID" value="KAF9067679.1"/>
    <property type="molecule type" value="Genomic_DNA"/>
</dbReference>
<evidence type="ECO:0000313" key="1">
    <source>
        <dbReference type="EMBL" id="KAF9067679.1"/>
    </source>
</evidence>
<dbReference type="AlphaFoldDB" id="A0A9P5PKX8"/>
<protein>
    <submittedName>
        <fullName evidence="1">Uncharacterized protein</fullName>
    </submittedName>
</protein>
<dbReference type="OrthoDB" id="3016366at2759"/>
<organism evidence="1 2">
    <name type="scientific">Rhodocollybia butyracea</name>
    <dbReference type="NCBI Taxonomy" id="206335"/>
    <lineage>
        <taxon>Eukaryota</taxon>
        <taxon>Fungi</taxon>
        <taxon>Dikarya</taxon>
        <taxon>Basidiomycota</taxon>
        <taxon>Agaricomycotina</taxon>
        <taxon>Agaricomycetes</taxon>
        <taxon>Agaricomycetidae</taxon>
        <taxon>Agaricales</taxon>
        <taxon>Marasmiineae</taxon>
        <taxon>Omphalotaceae</taxon>
        <taxon>Rhodocollybia</taxon>
    </lineage>
</organism>
<sequence length="162" mass="18858">MRRNDIYAALTRADVRGTYHWIIYVVINDEEGYKIHATTHGGTTPWTYECTTWNGPRSRLSVTFTLIGHMDDDFGIEMFELYVKDIPMNIIPPDQQPREPNFTCRVWFKEAIRQLDASGMFVKCTDVDALERELWNRAIGFEYQLHNPLPVLLSTEQAVAWS</sequence>
<name>A0A9P5PKX8_9AGAR</name>
<keyword evidence="2" id="KW-1185">Reference proteome</keyword>
<proteinExistence type="predicted"/>
<evidence type="ECO:0000313" key="2">
    <source>
        <dbReference type="Proteomes" id="UP000772434"/>
    </source>
</evidence>
<reference evidence="1" key="1">
    <citation type="submission" date="2020-11" db="EMBL/GenBank/DDBJ databases">
        <authorList>
            <consortium name="DOE Joint Genome Institute"/>
            <person name="Ahrendt S."/>
            <person name="Riley R."/>
            <person name="Andreopoulos W."/>
            <person name="Labutti K."/>
            <person name="Pangilinan J."/>
            <person name="Ruiz-Duenas F.J."/>
            <person name="Barrasa J.M."/>
            <person name="Sanchez-Garcia M."/>
            <person name="Camarero S."/>
            <person name="Miyauchi S."/>
            <person name="Serrano A."/>
            <person name="Linde D."/>
            <person name="Babiker R."/>
            <person name="Drula E."/>
            <person name="Ayuso-Fernandez I."/>
            <person name="Pacheco R."/>
            <person name="Padilla G."/>
            <person name="Ferreira P."/>
            <person name="Barriuso J."/>
            <person name="Kellner H."/>
            <person name="Castanera R."/>
            <person name="Alfaro M."/>
            <person name="Ramirez L."/>
            <person name="Pisabarro A.G."/>
            <person name="Kuo A."/>
            <person name="Tritt A."/>
            <person name="Lipzen A."/>
            <person name="He G."/>
            <person name="Yan M."/>
            <person name="Ng V."/>
            <person name="Cullen D."/>
            <person name="Martin F."/>
            <person name="Rosso M.-N."/>
            <person name="Henrissat B."/>
            <person name="Hibbett D."/>
            <person name="Martinez A.T."/>
            <person name="Grigoriev I.V."/>
        </authorList>
    </citation>
    <scope>NUCLEOTIDE SEQUENCE</scope>
    <source>
        <strain evidence="1">AH 40177</strain>
    </source>
</reference>
<dbReference type="Proteomes" id="UP000772434">
    <property type="component" value="Unassembled WGS sequence"/>
</dbReference>
<dbReference type="Pfam" id="PF20174">
    <property type="entry name" value="DUF6540"/>
    <property type="match status" value="1"/>
</dbReference>
<gene>
    <name evidence="1" type="ORF">BDP27DRAFT_1328520</name>
</gene>
<comment type="caution">
    <text evidence="1">The sequence shown here is derived from an EMBL/GenBank/DDBJ whole genome shotgun (WGS) entry which is preliminary data.</text>
</comment>
<accession>A0A9P5PKX8</accession>